<dbReference type="Proteomes" id="UP000724874">
    <property type="component" value="Unassembled WGS sequence"/>
</dbReference>
<evidence type="ECO:0000313" key="4">
    <source>
        <dbReference type="Proteomes" id="UP000724874"/>
    </source>
</evidence>
<gene>
    <name evidence="3" type="ORF">CPB84DRAFT_1779326</name>
</gene>
<accession>A0A9P5TN49</accession>
<proteinExistence type="predicted"/>
<sequence length="241" mass="26925">CTGLISSIISKAREKVRAYYGLSGDPEAIRRDVEWLLKDSHFVYGGICLKDQMVDKMKPFGAQLIVNIIEAQWFPSTSRSKLDMETTNKIYEKRDLPLNVMLLVVTAIEHALKEWSSTGKKACQITFSEDTARLSYECHLCHWRFFESQMKAWPAWWCRTVLEQIIANHSNFDINAGENDFVRLDFSELDKLAGHGEGEDTADVVAAGSRFEVEAGAGNVAADDDEPAASTSTSNLPEPGN</sequence>
<feature type="domain" description="DUF6532" evidence="2">
    <location>
        <begin position="6"/>
        <end position="142"/>
    </location>
</feature>
<feature type="compositionally biased region" description="Polar residues" evidence="1">
    <location>
        <begin position="229"/>
        <end position="241"/>
    </location>
</feature>
<dbReference type="AlphaFoldDB" id="A0A9P5TN49"/>
<keyword evidence="4" id="KW-1185">Reference proteome</keyword>
<dbReference type="OrthoDB" id="2790754at2759"/>
<evidence type="ECO:0000256" key="1">
    <source>
        <dbReference type="SAM" id="MobiDB-lite"/>
    </source>
</evidence>
<dbReference type="EMBL" id="JADNYJ010000049">
    <property type="protein sequence ID" value="KAF8900104.1"/>
    <property type="molecule type" value="Genomic_DNA"/>
</dbReference>
<comment type="caution">
    <text evidence="3">The sequence shown here is derived from an EMBL/GenBank/DDBJ whole genome shotgun (WGS) entry which is preliminary data.</text>
</comment>
<organism evidence="3 4">
    <name type="scientific">Gymnopilus junonius</name>
    <name type="common">Spectacular rustgill mushroom</name>
    <name type="synonym">Gymnopilus spectabilis subsp. junonius</name>
    <dbReference type="NCBI Taxonomy" id="109634"/>
    <lineage>
        <taxon>Eukaryota</taxon>
        <taxon>Fungi</taxon>
        <taxon>Dikarya</taxon>
        <taxon>Basidiomycota</taxon>
        <taxon>Agaricomycotina</taxon>
        <taxon>Agaricomycetes</taxon>
        <taxon>Agaricomycetidae</taxon>
        <taxon>Agaricales</taxon>
        <taxon>Agaricineae</taxon>
        <taxon>Hymenogastraceae</taxon>
        <taxon>Gymnopilus</taxon>
    </lineage>
</organism>
<feature type="non-terminal residue" evidence="3">
    <location>
        <position position="241"/>
    </location>
</feature>
<protein>
    <recommendedName>
        <fullName evidence="2">DUF6532 domain-containing protein</fullName>
    </recommendedName>
</protein>
<evidence type="ECO:0000259" key="2">
    <source>
        <dbReference type="Pfam" id="PF20149"/>
    </source>
</evidence>
<dbReference type="InterPro" id="IPR045341">
    <property type="entry name" value="DUF6532"/>
</dbReference>
<reference evidence="3" key="1">
    <citation type="submission" date="2020-11" db="EMBL/GenBank/DDBJ databases">
        <authorList>
            <consortium name="DOE Joint Genome Institute"/>
            <person name="Ahrendt S."/>
            <person name="Riley R."/>
            <person name="Andreopoulos W."/>
            <person name="LaButti K."/>
            <person name="Pangilinan J."/>
            <person name="Ruiz-duenas F.J."/>
            <person name="Barrasa J.M."/>
            <person name="Sanchez-Garcia M."/>
            <person name="Camarero S."/>
            <person name="Miyauchi S."/>
            <person name="Serrano A."/>
            <person name="Linde D."/>
            <person name="Babiker R."/>
            <person name="Drula E."/>
            <person name="Ayuso-Fernandez I."/>
            <person name="Pacheco R."/>
            <person name="Padilla G."/>
            <person name="Ferreira P."/>
            <person name="Barriuso J."/>
            <person name="Kellner H."/>
            <person name="Castanera R."/>
            <person name="Alfaro M."/>
            <person name="Ramirez L."/>
            <person name="Pisabarro A.G."/>
            <person name="Kuo A."/>
            <person name="Tritt A."/>
            <person name="Lipzen A."/>
            <person name="He G."/>
            <person name="Yan M."/>
            <person name="Ng V."/>
            <person name="Cullen D."/>
            <person name="Martin F."/>
            <person name="Rosso M.-N."/>
            <person name="Henrissat B."/>
            <person name="Hibbett D."/>
            <person name="Martinez A.T."/>
            <person name="Grigoriev I.V."/>
        </authorList>
    </citation>
    <scope>NUCLEOTIDE SEQUENCE</scope>
    <source>
        <strain evidence="3">AH 44721</strain>
    </source>
</reference>
<evidence type="ECO:0000313" key="3">
    <source>
        <dbReference type="EMBL" id="KAF8900104.1"/>
    </source>
</evidence>
<name>A0A9P5TN49_GYMJU</name>
<dbReference type="Pfam" id="PF20149">
    <property type="entry name" value="DUF6532"/>
    <property type="match status" value="1"/>
</dbReference>
<feature type="region of interest" description="Disordered" evidence="1">
    <location>
        <begin position="216"/>
        <end position="241"/>
    </location>
</feature>